<keyword evidence="2" id="KW-0732">Signal</keyword>
<dbReference type="KEGG" id="amur:ADH66_08155"/>
<dbReference type="Proteomes" id="UP000596035">
    <property type="component" value="Chromosome"/>
</dbReference>
<keyword evidence="5" id="KW-1185">Reference proteome</keyword>
<evidence type="ECO:0000313" key="6">
    <source>
        <dbReference type="Proteomes" id="UP000596035"/>
    </source>
</evidence>
<feature type="chain" id="PRO_5043624192" evidence="2">
    <location>
        <begin position="24"/>
        <end position="467"/>
    </location>
</feature>
<evidence type="ECO:0000256" key="2">
    <source>
        <dbReference type="SAM" id="SignalP"/>
    </source>
</evidence>
<accession>A0A1Z2XQA8</accession>
<name>A0A1Z2XQA8_9FIRM</name>
<evidence type="ECO:0000256" key="1">
    <source>
        <dbReference type="SAM" id="MobiDB-lite"/>
    </source>
</evidence>
<gene>
    <name evidence="3" type="ORF">ADH66_08155</name>
    <name evidence="4" type="ORF">I5Q82_18190</name>
</gene>
<protein>
    <submittedName>
        <fullName evidence="4">Extracellular solute-binding protein</fullName>
    </submittedName>
</protein>
<dbReference type="RefSeq" id="WP_066533640.1">
    <property type="nucleotide sequence ID" value="NZ_CP021422.1"/>
</dbReference>
<evidence type="ECO:0000313" key="4">
    <source>
        <dbReference type="EMBL" id="QQR29910.1"/>
    </source>
</evidence>
<dbReference type="Proteomes" id="UP000196710">
    <property type="component" value="Chromosome"/>
</dbReference>
<feature type="region of interest" description="Disordered" evidence="1">
    <location>
        <begin position="28"/>
        <end position="67"/>
    </location>
</feature>
<proteinExistence type="predicted"/>
<organism evidence="4 6">
    <name type="scientific">Acutalibacter muris</name>
    <dbReference type="NCBI Taxonomy" id="1796620"/>
    <lineage>
        <taxon>Bacteria</taxon>
        <taxon>Bacillati</taxon>
        <taxon>Bacillota</taxon>
        <taxon>Clostridia</taxon>
        <taxon>Eubacteriales</taxon>
        <taxon>Acutalibacteraceae</taxon>
        <taxon>Acutalibacter</taxon>
    </lineage>
</organism>
<dbReference type="EMBL" id="CP065321">
    <property type="protein sequence ID" value="QQR29910.1"/>
    <property type="molecule type" value="Genomic_DNA"/>
</dbReference>
<sequence length="467" mass="52262">MNKTLKRCLALLLTAALLVTCLAACGGKDNSSTSGESSSLQPEESKEDSSAQEESSSEPAETGTGLPLTEEPVTLKMWFYLPAANGLSDYNDSDYYQWLEEKTGVHIEWIMPVEGTEQESFNLIFASDEMPDLIMNQSGREYASGPDVAIADNVYLRLNELCDEYAPNYMALINANPRLQKDTITDDGNRWAFNYLYKDGRLANQGPTIRQDFLDKVKMDVPVTFDDWHDVLKAFKEQLNIEIPLFYSSSSNDGTTGDSEFLAGFGIGREFIVEDGTVKYGPMEDGYKDYLDMMKQWYSEGLIDQSFSTRNGVLEDDLILNDKIGAVIVPATYCGDKYYPSRGATNPEFNLVGAPIPVQKEGEVTHLRNKDLLMNTMSIALSAQTKHPELCVKWRDYQFGEEASLVANYGTREGESYTIEADGTYKWGTLITDNPEGLTQNQARTKYTTLNAPYEDYSRVMGAWSDI</sequence>
<dbReference type="Gene3D" id="3.40.190.10">
    <property type="entry name" value="Periplasmic binding protein-like II"/>
    <property type="match status" value="2"/>
</dbReference>
<dbReference type="EMBL" id="CP021422">
    <property type="protein sequence ID" value="ASB40633.1"/>
    <property type="molecule type" value="Genomic_DNA"/>
</dbReference>
<evidence type="ECO:0000313" key="3">
    <source>
        <dbReference type="EMBL" id="ASB40633.1"/>
    </source>
</evidence>
<evidence type="ECO:0000313" key="5">
    <source>
        <dbReference type="Proteomes" id="UP000196710"/>
    </source>
</evidence>
<dbReference type="SUPFAM" id="SSF53850">
    <property type="entry name" value="Periplasmic binding protein-like II"/>
    <property type="match status" value="1"/>
</dbReference>
<feature type="signal peptide" evidence="2">
    <location>
        <begin position="1"/>
        <end position="23"/>
    </location>
</feature>
<reference evidence="5" key="2">
    <citation type="submission" date="2017-05" db="EMBL/GenBank/DDBJ databases">
        <title>Improved OligoMM genomes.</title>
        <authorList>
            <person name="Garzetti D."/>
        </authorList>
    </citation>
    <scope>NUCLEOTIDE SEQUENCE [LARGE SCALE GENOMIC DNA]</scope>
    <source>
        <strain evidence="5">KB18</strain>
    </source>
</reference>
<reference evidence="4 6" key="3">
    <citation type="submission" date="2020-11" db="EMBL/GenBank/DDBJ databases">
        <title>Closed and high quality bacterial genomes of the OMM12 community.</title>
        <authorList>
            <person name="Marbouty M."/>
            <person name="Lamy-Besnier Q."/>
            <person name="Debarbieux L."/>
            <person name="Koszul R."/>
        </authorList>
    </citation>
    <scope>NUCLEOTIDE SEQUENCE [LARGE SCALE GENOMIC DNA]</scope>
    <source>
        <strain evidence="4 6">KB18</strain>
    </source>
</reference>
<dbReference type="AlphaFoldDB" id="A0A1Z2XQA8"/>
<feature type="compositionally biased region" description="Polar residues" evidence="1">
    <location>
        <begin position="29"/>
        <end position="42"/>
    </location>
</feature>
<reference evidence="3" key="1">
    <citation type="journal article" date="2017" name="Genome Announc.">
        <title>High-Quality Whole-Genome Sequences of the Oligo-Mouse-Microbiota Bacterial Community.</title>
        <authorList>
            <person name="Garzetti D."/>
            <person name="Brugiroux S."/>
            <person name="Bunk B."/>
            <person name="Pukall R."/>
            <person name="McCoy K.D."/>
            <person name="Macpherson A.J."/>
            <person name="Stecher B."/>
        </authorList>
    </citation>
    <scope>NUCLEOTIDE SEQUENCE</scope>
    <source>
        <strain evidence="3">KB18</strain>
    </source>
</reference>